<dbReference type="Pfam" id="PF01814">
    <property type="entry name" value="Hemerythrin"/>
    <property type="match status" value="1"/>
</dbReference>
<comment type="caution">
    <text evidence="2">The sequence shown here is derived from an EMBL/GenBank/DDBJ whole genome shotgun (WGS) entry which is preliminary data.</text>
</comment>
<dbReference type="EMBL" id="SGXG01000001">
    <property type="protein sequence ID" value="RZS97909.1"/>
    <property type="molecule type" value="Genomic_DNA"/>
</dbReference>
<name>A0A4V2F6Y2_9BACT</name>
<proteinExistence type="predicted"/>
<reference evidence="2 3" key="1">
    <citation type="submission" date="2019-02" db="EMBL/GenBank/DDBJ databases">
        <title>Genomic Encyclopedia of Archaeal and Bacterial Type Strains, Phase II (KMG-II): from individual species to whole genera.</title>
        <authorList>
            <person name="Goeker M."/>
        </authorList>
    </citation>
    <scope>NUCLEOTIDE SEQUENCE [LARGE SCALE GENOMIC DNA]</scope>
    <source>
        <strain evidence="2 3">DSM 21411</strain>
    </source>
</reference>
<protein>
    <recommendedName>
        <fullName evidence="1">Hemerythrin-like domain-containing protein</fullName>
    </recommendedName>
</protein>
<accession>A0A4V2F6Y2</accession>
<evidence type="ECO:0000259" key="1">
    <source>
        <dbReference type="Pfam" id="PF01814"/>
    </source>
</evidence>
<gene>
    <name evidence="2" type="ORF">BC751_3537</name>
</gene>
<dbReference type="AlphaFoldDB" id="A0A4V2F6Y2"/>
<dbReference type="InterPro" id="IPR012312">
    <property type="entry name" value="Hemerythrin-like"/>
</dbReference>
<dbReference type="OrthoDB" id="9793254at2"/>
<organism evidence="2 3">
    <name type="scientific">Cecembia calidifontis</name>
    <dbReference type="NCBI Taxonomy" id="1187080"/>
    <lineage>
        <taxon>Bacteria</taxon>
        <taxon>Pseudomonadati</taxon>
        <taxon>Bacteroidota</taxon>
        <taxon>Cytophagia</taxon>
        <taxon>Cytophagales</taxon>
        <taxon>Cyclobacteriaceae</taxon>
        <taxon>Cecembia</taxon>
    </lineage>
</organism>
<evidence type="ECO:0000313" key="3">
    <source>
        <dbReference type="Proteomes" id="UP000292209"/>
    </source>
</evidence>
<dbReference type="RefSeq" id="WP_130276709.1">
    <property type="nucleotide sequence ID" value="NZ_SGXG01000001.1"/>
</dbReference>
<feature type="domain" description="Hemerythrin-like" evidence="1">
    <location>
        <begin position="18"/>
        <end position="122"/>
    </location>
</feature>
<dbReference type="Proteomes" id="UP000292209">
    <property type="component" value="Unassembled WGS sequence"/>
</dbReference>
<sequence length="154" mass="18492">MTKHQPIKRHQSLHGLSKDHHQGLLLCFKIRQGIKMGVEEKRIKKYCNWFWKEHLVPHFQEEERFVFPVLGNDHEMVRQALEEHQILKDLFNASKSDYDHLNQLERQLEAHIRFEERALFNKIQDTATADQLTIIAQHHGKATSCEVWEDEFWK</sequence>
<keyword evidence="3" id="KW-1185">Reference proteome</keyword>
<dbReference type="Gene3D" id="1.20.120.520">
    <property type="entry name" value="nmb1532 protein domain like"/>
    <property type="match status" value="1"/>
</dbReference>
<evidence type="ECO:0000313" key="2">
    <source>
        <dbReference type="EMBL" id="RZS97909.1"/>
    </source>
</evidence>